<dbReference type="EMBL" id="GL348719">
    <property type="protein sequence ID" value="EFH43785.1"/>
    <property type="molecule type" value="Genomic_DNA"/>
</dbReference>
<protein>
    <submittedName>
        <fullName evidence="1">Uncharacterized protein</fullName>
    </submittedName>
</protein>
<reference evidence="2" key="1">
    <citation type="journal article" date="2011" name="Nat. Genet.">
        <title>The Arabidopsis lyrata genome sequence and the basis of rapid genome size change.</title>
        <authorList>
            <person name="Hu T.T."/>
            <person name="Pattyn P."/>
            <person name="Bakker E.G."/>
            <person name="Cao J."/>
            <person name="Cheng J.-F."/>
            <person name="Clark R.M."/>
            <person name="Fahlgren N."/>
            <person name="Fawcett J.A."/>
            <person name="Grimwood J."/>
            <person name="Gundlach H."/>
            <person name="Haberer G."/>
            <person name="Hollister J.D."/>
            <person name="Ossowski S."/>
            <person name="Ottilar R.P."/>
            <person name="Salamov A.A."/>
            <person name="Schneeberger K."/>
            <person name="Spannagl M."/>
            <person name="Wang X."/>
            <person name="Yang L."/>
            <person name="Nasrallah M.E."/>
            <person name="Bergelson J."/>
            <person name="Carrington J.C."/>
            <person name="Gaut B.S."/>
            <person name="Schmutz J."/>
            <person name="Mayer K.F.X."/>
            <person name="Van de Peer Y."/>
            <person name="Grigoriev I.V."/>
            <person name="Nordborg M."/>
            <person name="Weigel D."/>
            <person name="Guo Y.-L."/>
        </authorList>
    </citation>
    <scope>NUCLEOTIDE SEQUENCE [LARGE SCALE GENOMIC DNA]</scope>
    <source>
        <strain evidence="2">cv. MN47</strain>
    </source>
</reference>
<proteinExistence type="predicted"/>
<keyword evidence="2" id="KW-1185">Reference proteome</keyword>
<sequence>MDKRIISTDKINHRASDERVRLEDREGVTEDNCLGAIRKLESLVNHGAKNSTKTNPLELRNCNKEQIKNTNTVSLISDRPIDVEIGSADDIEERISGICEALQGTKKALRESES</sequence>
<evidence type="ECO:0000313" key="1">
    <source>
        <dbReference type="EMBL" id="EFH43785.1"/>
    </source>
</evidence>
<accession>D7MEJ7</accession>
<evidence type="ECO:0000313" key="2">
    <source>
        <dbReference type="Proteomes" id="UP000008694"/>
    </source>
</evidence>
<organism evidence="2">
    <name type="scientific">Arabidopsis lyrata subsp. lyrata</name>
    <name type="common">Lyre-leaved rock-cress</name>
    <dbReference type="NCBI Taxonomy" id="81972"/>
    <lineage>
        <taxon>Eukaryota</taxon>
        <taxon>Viridiplantae</taxon>
        <taxon>Streptophyta</taxon>
        <taxon>Embryophyta</taxon>
        <taxon>Tracheophyta</taxon>
        <taxon>Spermatophyta</taxon>
        <taxon>Magnoliopsida</taxon>
        <taxon>eudicotyledons</taxon>
        <taxon>Gunneridae</taxon>
        <taxon>Pentapetalae</taxon>
        <taxon>rosids</taxon>
        <taxon>malvids</taxon>
        <taxon>Brassicales</taxon>
        <taxon>Brassicaceae</taxon>
        <taxon>Camelineae</taxon>
        <taxon>Arabidopsis</taxon>
    </lineage>
</organism>
<dbReference type="Proteomes" id="UP000008694">
    <property type="component" value="Unassembled WGS sequence"/>
</dbReference>
<dbReference type="AlphaFoldDB" id="D7MEJ7"/>
<name>D7MEJ7_ARALL</name>
<gene>
    <name evidence="1" type="ORF">ARALYDRAFT_913842</name>
</gene>
<dbReference type="Gramene" id="scaffold_701584.1">
    <property type="protein sequence ID" value="scaffold_701584.1"/>
    <property type="gene ID" value="scaffold_701584.1"/>
</dbReference>
<dbReference type="HOGENOM" id="CLU_2124471_0_0_1"/>